<evidence type="ECO:0000313" key="4">
    <source>
        <dbReference type="Proteomes" id="UP000268162"/>
    </source>
</evidence>
<keyword evidence="4" id="KW-1185">Reference proteome</keyword>
<organism evidence="3 4">
    <name type="scientific">Dimargaris cristalligena</name>
    <dbReference type="NCBI Taxonomy" id="215637"/>
    <lineage>
        <taxon>Eukaryota</taxon>
        <taxon>Fungi</taxon>
        <taxon>Fungi incertae sedis</taxon>
        <taxon>Zoopagomycota</taxon>
        <taxon>Kickxellomycotina</taxon>
        <taxon>Dimargaritomycetes</taxon>
        <taxon>Dimargaritales</taxon>
        <taxon>Dimargaritaceae</taxon>
        <taxon>Dimargaris</taxon>
    </lineage>
</organism>
<evidence type="ECO:0000313" key="3">
    <source>
        <dbReference type="EMBL" id="RKP33741.1"/>
    </source>
</evidence>
<sequence length="106" mass="11616">MRPQTLVTVMCLTAVLAVGMASNSQASPTLPEQNGTQPSTPKPRKRDHPHTGFEYDPDAYVPWIFVLNLDVPADKDLFNYIESAKASDYRFNRDAGAIISGDSTTS</sequence>
<name>A0A4P9ZME8_9FUNG</name>
<dbReference type="EMBL" id="ML003592">
    <property type="protein sequence ID" value="RKP33741.1"/>
    <property type="molecule type" value="Genomic_DNA"/>
</dbReference>
<accession>A0A4P9ZME8</accession>
<evidence type="ECO:0000256" key="1">
    <source>
        <dbReference type="SAM" id="MobiDB-lite"/>
    </source>
</evidence>
<keyword evidence="2" id="KW-0732">Signal</keyword>
<dbReference type="Proteomes" id="UP000268162">
    <property type="component" value="Unassembled WGS sequence"/>
</dbReference>
<evidence type="ECO:0000256" key="2">
    <source>
        <dbReference type="SAM" id="SignalP"/>
    </source>
</evidence>
<reference evidence="4" key="1">
    <citation type="journal article" date="2018" name="Nat. Microbiol.">
        <title>Leveraging single-cell genomics to expand the fungal tree of life.</title>
        <authorList>
            <person name="Ahrendt S.R."/>
            <person name="Quandt C.A."/>
            <person name="Ciobanu D."/>
            <person name="Clum A."/>
            <person name="Salamov A."/>
            <person name="Andreopoulos B."/>
            <person name="Cheng J.F."/>
            <person name="Woyke T."/>
            <person name="Pelin A."/>
            <person name="Henrissat B."/>
            <person name="Reynolds N.K."/>
            <person name="Benny G.L."/>
            <person name="Smith M.E."/>
            <person name="James T.Y."/>
            <person name="Grigoriev I.V."/>
        </authorList>
    </citation>
    <scope>NUCLEOTIDE SEQUENCE [LARGE SCALE GENOMIC DNA]</scope>
    <source>
        <strain evidence="4">RSA 468</strain>
    </source>
</reference>
<feature type="compositionally biased region" description="Polar residues" evidence="1">
    <location>
        <begin position="23"/>
        <end position="39"/>
    </location>
</feature>
<protein>
    <submittedName>
        <fullName evidence="3">Uncharacterized protein</fullName>
    </submittedName>
</protein>
<gene>
    <name evidence="3" type="ORF">BJ085DRAFT_39832</name>
</gene>
<feature type="chain" id="PRO_5020727989" evidence="2">
    <location>
        <begin position="27"/>
        <end position="106"/>
    </location>
</feature>
<feature type="signal peptide" evidence="2">
    <location>
        <begin position="1"/>
        <end position="26"/>
    </location>
</feature>
<feature type="region of interest" description="Disordered" evidence="1">
    <location>
        <begin position="23"/>
        <end position="53"/>
    </location>
</feature>
<proteinExistence type="predicted"/>
<dbReference type="AlphaFoldDB" id="A0A4P9ZME8"/>